<protein>
    <recommendedName>
        <fullName evidence="1">YlxR domain-containing protein</fullName>
    </recommendedName>
</protein>
<dbReference type="RefSeq" id="WP_003145486.1">
    <property type="nucleotide sequence ID" value="NZ_CAUQIG010000005.1"/>
</dbReference>
<dbReference type="Pfam" id="PF04296">
    <property type="entry name" value="YlxR"/>
    <property type="match status" value="1"/>
</dbReference>
<dbReference type="PATRIC" id="fig|1379.3.peg.1738"/>
<dbReference type="NCBIfam" id="NF047356">
    <property type="entry name" value="RNA_bind_RnpM"/>
    <property type="match status" value="1"/>
</dbReference>
<dbReference type="Proteomes" id="UP000070355">
    <property type="component" value="Unassembled WGS sequence"/>
</dbReference>
<dbReference type="AlphaFoldDB" id="A0A133ZPS0"/>
<comment type="caution">
    <text evidence="2">The sequence shown here is derived from an EMBL/GenBank/DDBJ whole genome shotgun (WGS) entry which is preliminary data.</text>
</comment>
<evidence type="ECO:0000259" key="1">
    <source>
        <dbReference type="Pfam" id="PF04296"/>
    </source>
</evidence>
<reference evidence="3" key="1">
    <citation type="submission" date="2016-01" db="EMBL/GenBank/DDBJ databases">
        <authorList>
            <person name="Mitreva M."/>
            <person name="Pepin K.H."/>
            <person name="Mihindukulasuriya K.A."/>
            <person name="Fulton R."/>
            <person name="Fronick C."/>
            <person name="O'Laughlin M."/>
            <person name="Miner T."/>
            <person name="Herter B."/>
            <person name="Rosa B.A."/>
            <person name="Cordes M."/>
            <person name="Tomlinson C."/>
            <person name="Wollam A."/>
            <person name="Palsikar V.B."/>
            <person name="Mardis E.R."/>
            <person name="Wilson R.K."/>
        </authorList>
    </citation>
    <scope>NUCLEOTIDE SEQUENCE [LARGE SCALE GENOMIC DNA]</scope>
    <source>
        <strain evidence="3">DNF01167</strain>
    </source>
</reference>
<dbReference type="InterPro" id="IPR035931">
    <property type="entry name" value="YlxR-like_sf"/>
</dbReference>
<dbReference type="InterPro" id="IPR007393">
    <property type="entry name" value="YlxR_dom"/>
</dbReference>
<dbReference type="PANTHER" id="PTHR34215">
    <property type="entry name" value="BLL0784 PROTEIN"/>
    <property type="match status" value="1"/>
</dbReference>
<sequence length="95" mass="10922">MKKRKIPTRKCILTNEMFAKKDLLRIVKNKEGEISVDPTGKKAGRGAYVVADLEVIKAAQEKKQLEKFFSASPEVMEPIYNEVIRLIYRKSIPQK</sequence>
<dbReference type="Gene3D" id="3.30.1230.10">
    <property type="entry name" value="YlxR-like"/>
    <property type="match status" value="1"/>
</dbReference>
<dbReference type="PANTHER" id="PTHR34215:SF1">
    <property type="entry name" value="YLXR DOMAIN-CONTAINING PROTEIN"/>
    <property type="match status" value="1"/>
</dbReference>
<dbReference type="STRING" id="1379.HMPREF3186_01747"/>
<gene>
    <name evidence="2" type="ORF">HMPREF3186_01747</name>
</gene>
<dbReference type="CDD" id="cd00279">
    <property type="entry name" value="YlxR"/>
    <property type="match status" value="1"/>
</dbReference>
<name>A0A133ZPS0_9BACL</name>
<evidence type="ECO:0000313" key="3">
    <source>
        <dbReference type="Proteomes" id="UP000070355"/>
    </source>
</evidence>
<dbReference type="InterPro" id="IPR037465">
    <property type="entry name" value="YlxR"/>
</dbReference>
<feature type="domain" description="YlxR" evidence="1">
    <location>
        <begin position="9"/>
        <end position="83"/>
    </location>
</feature>
<dbReference type="EMBL" id="LSDC01000130">
    <property type="protein sequence ID" value="KXB57449.1"/>
    <property type="molecule type" value="Genomic_DNA"/>
</dbReference>
<evidence type="ECO:0000313" key="2">
    <source>
        <dbReference type="EMBL" id="KXB57449.1"/>
    </source>
</evidence>
<dbReference type="OrthoDB" id="9813251at2"/>
<accession>A0A133ZPS0</accession>
<proteinExistence type="predicted"/>
<dbReference type="GeneID" id="93287550"/>
<organism evidence="2 3">
    <name type="scientific">Gemella haemolysans</name>
    <dbReference type="NCBI Taxonomy" id="1379"/>
    <lineage>
        <taxon>Bacteria</taxon>
        <taxon>Bacillati</taxon>
        <taxon>Bacillota</taxon>
        <taxon>Bacilli</taxon>
        <taxon>Bacillales</taxon>
        <taxon>Gemellaceae</taxon>
        <taxon>Gemella</taxon>
    </lineage>
</organism>
<dbReference type="SUPFAM" id="SSF64376">
    <property type="entry name" value="YlxR-like"/>
    <property type="match status" value="1"/>
</dbReference>